<proteinExistence type="predicted"/>
<dbReference type="RefSeq" id="WP_270073540.1">
    <property type="nucleotide sequence ID" value="NZ_JAJAQC010000032.1"/>
</dbReference>
<name>A0A9X3NT01_9ACTN</name>
<dbReference type="Proteomes" id="UP001140076">
    <property type="component" value="Unassembled WGS sequence"/>
</dbReference>
<gene>
    <name evidence="2" type="ORF">LG943_18460</name>
</gene>
<evidence type="ECO:0000313" key="3">
    <source>
        <dbReference type="Proteomes" id="UP001140076"/>
    </source>
</evidence>
<protein>
    <submittedName>
        <fullName evidence="2">Polysaccharide pyruvyl transferase family protein</fullName>
    </submittedName>
</protein>
<evidence type="ECO:0000259" key="1">
    <source>
        <dbReference type="Pfam" id="PF04230"/>
    </source>
</evidence>
<dbReference type="AlphaFoldDB" id="A0A9X3NT01"/>
<sequence length="325" mass="34037">MRALITGWFGFLHGEATAGDVGAAVTVAAALREAGIPHDLGRSPNVRLDGPVLDDLDPADYGLLLFVCGPAHGWQVRDLHTRFAHCRRVAVGVSVIDPDDPAVRGFDTVIPRDAPGTAPRPDLAAAAPHRPAVPVVGVVAAPRQPEYGDGGDHDDVHAELAAWLTAKDCARVPLDTRLDAADWRHCAAYGQFDALVRRVDLVVSTRLHGLVFALRSGVPAIAVDPVPGGAKVSAQARALGWPAVAVREPGEPLGRDRLDGLWDWCLSPAARARAGWAAATARDRSPLVADLLAAVVAHRVPRPADALAAELPRDPDAGAGTLQGA</sequence>
<accession>A0A9X3NT01</accession>
<keyword evidence="3" id="KW-1185">Reference proteome</keyword>
<dbReference type="EMBL" id="JAJAQC010000032">
    <property type="protein sequence ID" value="MDA0566285.1"/>
    <property type="molecule type" value="Genomic_DNA"/>
</dbReference>
<dbReference type="InterPro" id="IPR007345">
    <property type="entry name" value="Polysacch_pyruvyl_Trfase"/>
</dbReference>
<dbReference type="GO" id="GO:0016740">
    <property type="term" value="F:transferase activity"/>
    <property type="evidence" value="ECO:0007669"/>
    <property type="project" value="UniProtKB-KW"/>
</dbReference>
<comment type="caution">
    <text evidence="2">The sequence shown here is derived from an EMBL/GenBank/DDBJ whole genome shotgun (WGS) entry which is preliminary data.</text>
</comment>
<reference evidence="2" key="1">
    <citation type="submission" date="2021-10" db="EMBL/GenBank/DDBJ databases">
        <title>Streptomonospora sp. nov., isolated from mangrove soil.</title>
        <authorList>
            <person name="Chen X."/>
            <person name="Ge X."/>
            <person name="Liu W."/>
        </authorList>
    </citation>
    <scope>NUCLEOTIDE SEQUENCE</scope>
    <source>
        <strain evidence="2">S1-112</strain>
    </source>
</reference>
<evidence type="ECO:0000313" key="2">
    <source>
        <dbReference type="EMBL" id="MDA0566285.1"/>
    </source>
</evidence>
<feature type="domain" description="Polysaccharide pyruvyl transferase" evidence="1">
    <location>
        <begin position="191"/>
        <end position="224"/>
    </location>
</feature>
<keyword evidence="2" id="KW-0808">Transferase</keyword>
<organism evidence="2 3">
    <name type="scientific">Streptomonospora mangrovi</name>
    <dbReference type="NCBI Taxonomy" id="2883123"/>
    <lineage>
        <taxon>Bacteria</taxon>
        <taxon>Bacillati</taxon>
        <taxon>Actinomycetota</taxon>
        <taxon>Actinomycetes</taxon>
        <taxon>Streptosporangiales</taxon>
        <taxon>Nocardiopsidaceae</taxon>
        <taxon>Streptomonospora</taxon>
    </lineage>
</organism>
<dbReference type="Pfam" id="PF04230">
    <property type="entry name" value="PS_pyruv_trans"/>
    <property type="match status" value="1"/>
</dbReference>